<feature type="domain" description="HTH lysR-type" evidence="5">
    <location>
        <begin position="12"/>
        <end position="65"/>
    </location>
</feature>
<name>A0A418ZSV4_9RHOB</name>
<dbReference type="InterPro" id="IPR005119">
    <property type="entry name" value="LysR_subst-bd"/>
</dbReference>
<dbReference type="SUPFAM" id="SSF46785">
    <property type="entry name" value="Winged helix' DNA-binding domain"/>
    <property type="match status" value="1"/>
</dbReference>
<dbReference type="RefSeq" id="WP_119901001.1">
    <property type="nucleotide sequence ID" value="NZ_QNRC01000029.1"/>
</dbReference>
<dbReference type="Gene3D" id="1.10.10.10">
    <property type="entry name" value="Winged helix-like DNA-binding domain superfamily/Winged helix DNA-binding domain"/>
    <property type="match status" value="1"/>
</dbReference>
<keyword evidence="4" id="KW-0804">Transcription</keyword>
<comment type="caution">
    <text evidence="6">The sequence shown here is derived from an EMBL/GenBank/DDBJ whole genome shotgun (WGS) entry which is preliminary data.</text>
</comment>
<dbReference type="PANTHER" id="PTHR30419">
    <property type="entry name" value="HTH-TYPE TRANSCRIPTIONAL REGULATOR YBHD"/>
    <property type="match status" value="1"/>
</dbReference>
<evidence type="ECO:0000256" key="1">
    <source>
        <dbReference type="ARBA" id="ARBA00009437"/>
    </source>
</evidence>
<dbReference type="Pfam" id="PF03466">
    <property type="entry name" value="LysR_substrate"/>
    <property type="match status" value="1"/>
</dbReference>
<dbReference type="InterPro" id="IPR036390">
    <property type="entry name" value="WH_DNA-bd_sf"/>
</dbReference>
<dbReference type="InterPro" id="IPR050950">
    <property type="entry name" value="HTH-type_LysR_regulators"/>
</dbReference>
<accession>A0A418ZSV4</accession>
<dbReference type="AlphaFoldDB" id="A0A418ZSV4"/>
<dbReference type="Pfam" id="PF00126">
    <property type="entry name" value="HTH_1"/>
    <property type="match status" value="1"/>
</dbReference>
<dbReference type="InterPro" id="IPR000847">
    <property type="entry name" value="LysR_HTH_N"/>
</dbReference>
<dbReference type="PANTHER" id="PTHR30419:SF8">
    <property type="entry name" value="NITROGEN ASSIMILATION TRANSCRIPTIONAL ACTIVATOR-RELATED"/>
    <property type="match status" value="1"/>
</dbReference>
<evidence type="ECO:0000313" key="7">
    <source>
        <dbReference type="Proteomes" id="UP000283587"/>
    </source>
</evidence>
<evidence type="ECO:0000256" key="4">
    <source>
        <dbReference type="ARBA" id="ARBA00023163"/>
    </source>
</evidence>
<keyword evidence="2" id="KW-0805">Transcription regulation</keyword>
<dbReference type="GO" id="GO:0003677">
    <property type="term" value="F:DNA binding"/>
    <property type="evidence" value="ECO:0007669"/>
    <property type="project" value="UniProtKB-KW"/>
</dbReference>
<evidence type="ECO:0000256" key="3">
    <source>
        <dbReference type="ARBA" id="ARBA00023125"/>
    </source>
</evidence>
<dbReference type="PROSITE" id="PS50931">
    <property type="entry name" value="HTH_LYSR"/>
    <property type="match status" value="1"/>
</dbReference>
<evidence type="ECO:0000313" key="6">
    <source>
        <dbReference type="EMBL" id="RJL00957.1"/>
    </source>
</evidence>
<dbReference type="InterPro" id="IPR036388">
    <property type="entry name" value="WH-like_DNA-bd_sf"/>
</dbReference>
<dbReference type="OrthoDB" id="9803030at2"/>
<sequence>MNLYLRSLRPVQLRLIAAIGRLGKLRLAADACGMTVPAASRMLTEIEVKLGVALFERDARGMKPTASGKVLGHHALKVVHNIDQMAHDFAAHHEGTAGSVRIGAVTGAALAAVIPAILQLKRKAPLLKVSLDVSSSSRLMWGLERGEYDFAVSRLERGANAGDFDVSPARDEEVLLMVHRRHELARRDHLLLAEIADHPWTMQEHGAPIRHAIEIAFREEGVDLPLNLIETASVVAIMALLRDSNVIAAVTQEVADLLLKPPFSADLVLLKTHNSIVIEPYHILRPRDRSLSAGAEQMLALVKTLLEREKVTNSDKWFGDEIN</sequence>
<organism evidence="6 7">
    <name type="scientific">Paracoccus siganidrum</name>
    <dbReference type="NCBI Taxonomy" id="1276757"/>
    <lineage>
        <taxon>Bacteria</taxon>
        <taxon>Pseudomonadati</taxon>
        <taxon>Pseudomonadota</taxon>
        <taxon>Alphaproteobacteria</taxon>
        <taxon>Rhodobacterales</taxon>
        <taxon>Paracoccaceae</taxon>
        <taxon>Paracoccus</taxon>
    </lineage>
</organism>
<dbReference type="GO" id="GO:0003700">
    <property type="term" value="F:DNA-binding transcription factor activity"/>
    <property type="evidence" value="ECO:0007669"/>
    <property type="project" value="InterPro"/>
</dbReference>
<protein>
    <submittedName>
        <fullName evidence="6">LysR family transcriptional regulator</fullName>
    </submittedName>
</protein>
<evidence type="ECO:0000259" key="5">
    <source>
        <dbReference type="PROSITE" id="PS50931"/>
    </source>
</evidence>
<gene>
    <name evidence="6" type="ORF">D3P05_22590</name>
</gene>
<keyword evidence="3" id="KW-0238">DNA-binding</keyword>
<reference evidence="7" key="1">
    <citation type="submission" date="2018-09" db="EMBL/GenBank/DDBJ databases">
        <title>Paracoccus onubensis nov. sp. a moderate halophilic bacterium isolated from Gruta de las Maravillas (Aracena, Spain).</title>
        <authorList>
            <person name="Jurado V."/>
            <person name="Gutierrez-Patricio S."/>
            <person name="Gonzalez-Pimentel J.L."/>
            <person name="Miller A.Z."/>
            <person name="Laiz L."/>
            <person name="Saiz-Jimenez C."/>
        </authorList>
    </citation>
    <scope>NUCLEOTIDE SEQUENCE [LARGE SCALE GENOMIC DNA]</scope>
    <source>
        <strain evidence="7">DSM 26381</strain>
    </source>
</reference>
<dbReference type="GO" id="GO:0005829">
    <property type="term" value="C:cytosol"/>
    <property type="evidence" value="ECO:0007669"/>
    <property type="project" value="TreeGrafter"/>
</dbReference>
<keyword evidence="7" id="KW-1185">Reference proteome</keyword>
<comment type="similarity">
    <text evidence="1">Belongs to the LysR transcriptional regulatory family.</text>
</comment>
<proteinExistence type="inferred from homology"/>
<dbReference type="Gene3D" id="3.40.190.290">
    <property type="match status" value="1"/>
</dbReference>
<dbReference type="EMBL" id="QZEW01000166">
    <property type="protein sequence ID" value="RJL00957.1"/>
    <property type="molecule type" value="Genomic_DNA"/>
</dbReference>
<evidence type="ECO:0000256" key="2">
    <source>
        <dbReference type="ARBA" id="ARBA00023015"/>
    </source>
</evidence>
<dbReference type="Proteomes" id="UP000283587">
    <property type="component" value="Unassembled WGS sequence"/>
</dbReference>
<dbReference type="SUPFAM" id="SSF53850">
    <property type="entry name" value="Periplasmic binding protein-like II"/>
    <property type="match status" value="1"/>
</dbReference>